<dbReference type="InterPro" id="IPR009072">
    <property type="entry name" value="Histone-fold"/>
</dbReference>
<keyword evidence="5" id="KW-0804">Transcription</keyword>
<proteinExistence type="inferred from homology"/>
<sequence length="209" mass="23254">MDDEYANEITKLAVARACLALGFKQCERSALDSMADILQNYMRMLGANAQEQAEISGRVHAGIQDLIPVLESTRPKNTNWKELRAFAFEDVKNPTQENTTKWYQPFPFDVPSFPVATSVDAISSSSLLGESGAKDLYIPDHLPAFPPAHTYRRSTASSKKRNVHQTKDNSEKDREKEQGTHKVPRRESIKSAQSSLTAIEDSIDSAPIS</sequence>
<dbReference type="InterPro" id="IPR037818">
    <property type="entry name" value="TAF8"/>
</dbReference>
<dbReference type="PANTHER" id="PTHR46338:SF1">
    <property type="entry name" value="TRANSCRIPTION INITIATION FACTOR TFIID SUBUNIT 8"/>
    <property type="match status" value="1"/>
</dbReference>
<evidence type="ECO:0000256" key="3">
    <source>
        <dbReference type="ARBA" id="ARBA00017307"/>
    </source>
</evidence>
<keyword evidence="6" id="KW-0539">Nucleus</keyword>
<evidence type="ECO:0000256" key="4">
    <source>
        <dbReference type="ARBA" id="ARBA00023015"/>
    </source>
</evidence>
<comment type="subcellular location">
    <subcellularLocation>
        <location evidence="1">Nucleus</location>
    </subcellularLocation>
</comment>
<dbReference type="Pfam" id="PF07524">
    <property type="entry name" value="Bromo_TP"/>
    <property type="match status" value="1"/>
</dbReference>
<dbReference type="GO" id="GO:0005669">
    <property type="term" value="C:transcription factor TFIID complex"/>
    <property type="evidence" value="ECO:0007669"/>
    <property type="project" value="InterPro"/>
</dbReference>
<organism evidence="9">
    <name type="scientific">Spumella elongata</name>
    <dbReference type="NCBI Taxonomy" id="89044"/>
    <lineage>
        <taxon>Eukaryota</taxon>
        <taxon>Sar</taxon>
        <taxon>Stramenopiles</taxon>
        <taxon>Ochrophyta</taxon>
        <taxon>Chrysophyceae</taxon>
        <taxon>Chromulinales</taxon>
        <taxon>Chromulinaceae</taxon>
        <taxon>Spumella</taxon>
    </lineage>
</organism>
<evidence type="ECO:0000259" key="8">
    <source>
        <dbReference type="SMART" id="SM00576"/>
    </source>
</evidence>
<feature type="region of interest" description="Disordered" evidence="7">
    <location>
        <begin position="148"/>
        <end position="209"/>
    </location>
</feature>
<dbReference type="Gene3D" id="1.10.20.10">
    <property type="entry name" value="Histone, subunit A"/>
    <property type="match status" value="1"/>
</dbReference>
<accession>A0A7S3HA90</accession>
<dbReference type="AlphaFoldDB" id="A0A7S3HA90"/>
<dbReference type="PANTHER" id="PTHR46338">
    <property type="entry name" value="TRANSCRIPTION INITIATION FACTOR TFIID SUBUNIT 8"/>
    <property type="match status" value="1"/>
</dbReference>
<dbReference type="InterPro" id="IPR006565">
    <property type="entry name" value="BTP"/>
</dbReference>
<gene>
    <name evidence="9" type="ORF">SELO1098_LOCUS18426</name>
</gene>
<evidence type="ECO:0000313" key="9">
    <source>
        <dbReference type="EMBL" id="CAE0289583.1"/>
    </source>
</evidence>
<protein>
    <recommendedName>
        <fullName evidence="3">Transcription initiation factor TFIID subunit 8</fullName>
    </recommendedName>
</protein>
<dbReference type="EMBL" id="HBIC01035990">
    <property type="protein sequence ID" value="CAE0289583.1"/>
    <property type="molecule type" value="Transcribed_RNA"/>
</dbReference>
<feature type="compositionally biased region" description="Basic and acidic residues" evidence="7">
    <location>
        <begin position="165"/>
        <end position="189"/>
    </location>
</feature>
<evidence type="ECO:0000256" key="1">
    <source>
        <dbReference type="ARBA" id="ARBA00004123"/>
    </source>
</evidence>
<dbReference type="SMART" id="SM00576">
    <property type="entry name" value="BTP"/>
    <property type="match status" value="1"/>
</dbReference>
<dbReference type="InterPro" id="IPR019473">
    <property type="entry name" value="TFIID_su8_C"/>
</dbReference>
<evidence type="ECO:0000256" key="6">
    <source>
        <dbReference type="ARBA" id="ARBA00023242"/>
    </source>
</evidence>
<reference evidence="9" key="1">
    <citation type="submission" date="2021-01" db="EMBL/GenBank/DDBJ databases">
        <authorList>
            <person name="Corre E."/>
            <person name="Pelletier E."/>
            <person name="Niang G."/>
            <person name="Scheremetjew M."/>
            <person name="Finn R."/>
            <person name="Kale V."/>
            <person name="Holt S."/>
            <person name="Cochrane G."/>
            <person name="Meng A."/>
            <person name="Brown T."/>
            <person name="Cohen L."/>
        </authorList>
    </citation>
    <scope>NUCLEOTIDE SEQUENCE</scope>
    <source>
        <strain evidence="9">CCAP 955/1</strain>
    </source>
</reference>
<name>A0A7S3HA90_9STRA</name>
<keyword evidence="4" id="KW-0805">Transcription regulation</keyword>
<evidence type="ECO:0000256" key="5">
    <source>
        <dbReference type="ARBA" id="ARBA00023163"/>
    </source>
</evidence>
<feature type="domain" description="Bromodomain associated" evidence="8">
    <location>
        <begin position="3"/>
        <end position="79"/>
    </location>
</feature>
<evidence type="ECO:0000256" key="7">
    <source>
        <dbReference type="SAM" id="MobiDB-lite"/>
    </source>
</evidence>
<dbReference type="GO" id="GO:0046982">
    <property type="term" value="F:protein heterodimerization activity"/>
    <property type="evidence" value="ECO:0007669"/>
    <property type="project" value="InterPro"/>
</dbReference>
<dbReference type="Pfam" id="PF10406">
    <property type="entry name" value="TAF8_C"/>
    <property type="match status" value="1"/>
</dbReference>
<evidence type="ECO:0000256" key="2">
    <source>
        <dbReference type="ARBA" id="ARBA00008767"/>
    </source>
</evidence>
<comment type="similarity">
    <text evidence="2">Belongs to the TAF8 family.</text>
</comment>